<organism evidence="1 2">
    <name type="scientific">Thalassospira marina</name>
    <dbReference type="NCBI Taxonomy" id="2048283"/>
    <lineage>
        <taxon>Bacteria</taxon>
        <taxon>Pseudomonadati</taxon>
        <taxon>Pseudomonadota</taxon>
        <taxon>Alphaproteobacteria</taxon>
        <taxon>Rhodospirillales</taxon>
        <taxon>Thalassospiraceae</taxon>
        <taxon>Thalassospira</taxon>
    </lineage>
</organism>
<accession>A0ABM6Q6D8</accession>
<dbReference type="InterPro" id="IPR025365">
    <property type="entry name" value="DUF4269"/>
</dbReference>
<evidence type="ECO:0008006" key="3">
    <source>
        <dbReference type="Google" id="ProtNLM"/>
    </source>
</evidence>
<gene>
    <name evidence="1" type="ORF">CSC3H3_02310</name>
</gene>
<keyword evidence="2" id="KW-1185">Reference proteome</keyword>
<sequence length="207" mass="22218">MGKDWQAGLQAQDFTGLQGLHRPQAGARGANCAASLQESGVWQALSLFGPAVAGTIPLGLDLPGSDIDVLLEVSDTQSFTAFCDQNFAGLDGYQRHDRAATANVGAAVVVQFMLPAGQYPTEEVELFATNRPVMDQHGFRHMVVEARLIWLCGDAFAQQVRALKKAGLKTEPAFATLLGIPGDPYLGLDALFGLSPSQLEHWLARRL</sequence>
<name>A0ABM6Q6D8_9PROT</name>
<dbReference type="Pfam" id="PF14091">
    <property type="entry name" value="DUF4269"/>
    <property type="match status" value="1"/>
</dbReference>
<reference evidence="1 2" key="1">
    <citation type="submission" date="2017-10" db="EMBL/GenBank/DDBJ databases">
        <title>Biodiversity and function of Thalassospira species in the particle-attached aromatic-hydrocarbon-degrading consortia from the surface seawater of the China South Sea.</title>
        <authorList>
            <person name="Dong C."/>
            <person name="Liu R."/>
            <person name="Shao Z."/>
        </authorList>
    </citation>
    <scope>NUCLEOTIDE SEQUENCE [LARGE SCALE GENOMIC DNA]</scope>
    <source>
        <strain evidence="1 2">CSC3H3</strain>
    </source>
</reference>
<dbReference type="Proteomes" id="UP000233458">
    <property type="component" value="Chromosome"/>
</dbReference>
<dbReference type="EMBL" id="CP024199">
    <property type="protein sequence ID" value="AUG51672.1"/>
    <property type="molecule type" value="Genomic_DNA"/>
</dbReference>
<proteinExistence type="predicted"/>
<protein>
    <recommendedName>
        <fullName evidence="3">DUF4269 domain-containing protein</fullName>
    </recommendedName>
</protein>
<dbReference type="RefSeq" id="WP_101283448.1">
    <property type="nucleotide sequence ID" value="NZ_CP024199.1"/>
</dbReference>
<evidence type="ECO:0000313" key="1">
    <source>
        <dbReference type="EMBL" id="AUG51672.1"/>
    </source>
</evidence>
<evidence type="ECO:0000313" key="2">
    <source>
        <dbReference type="Proteomes" id="UP000233458"/>
    </source>
</evidence>